<evidence type="ECO:0000256" key="2">
    <source>
        <dbReference type="ARBA" id="ARBA00022723"/>
    </source>
</evidence>
<evidence type="ECO:0000256" key="5">
    <source>
        <dbReference type="ARBA" id="ARBA00022853"/>
    </source>
</evidence>
<dbReference type="InterPro" id="IPR051078">
    <property type="entry name" value="SGF11"/>
</dbReference>
<evidence type="ECO:0000256" key="11">
    <source>
        <dbReference type="SAM" id="MobiDB-lite"/>
    </source>
</evidence>
<keyword evidence="3" id="KW-0863">Zinc-finger</keyword>
<dbReference type="GO" id="GO:0000124">
    <property type="term" value="C:SAGA complex"/>
    <property type="evidence" value="ECO:0007669"/>
    <property type="project" value="TreeGrafter"/>
</dbReference>
<proteinExistence type="inferred from homology"/>
<feature type="region of interest" description="Disordered" evidence="11">
    <location>
        <begin position="119"/>
        <end position="307"/>
    </location>
</feature>
<comment type="caution">
    <text evidence="12">The sequence shown here is derived from an EMBL/GenBank/DDBJ whole genome shotgun (WGS) entry which is preliminary data.</text>
</comment>
<sequence length="307" mass="32364">MAPSKAEKAEKEQVLQALSTKLFCDLLDDFVMDITFDVHSEVSRSRATCKTCGTRCNAAHVPKLSSQPLTTVPSPSSSETPLASEGGTNTPNGVKGDGTMPLVCVNCQRTVASNRYAPHLSNCMGLNTSRRGAMRGGTKSKQPSDAGRSNSPASDAGYPSDEDKSPQKNKGKSKTKRADEAEFNLKRKRPISPQVSPTKKQKQKGSPVSRVKSEIDGISSVSSLPASNAQSKIGPSKLRDSSTAPFNDSSGSSRESSPDASLSSLSFKNKGIPGRPTAVRPPTPVPAYIEDDEGDETGSSTETSNSA</sequence>
<dbReference type="GO" id="GO:0006357">
    <property type="term" value="P:regulation of transcription by RNA polymerase II"/>
    <property type="evidence" value="ECO:0007669"/>
    <property type="project" value="TreeGrafter"/>
</dbReference>
<dbReference type="GO" id="GO:0006325">
    <property type="term" value="P:chromatin organization"/>
    <property type="evidence" value="ECO:0007669"/>
    <property type="project" value="UniProtKB-KW"/>
</dbReference>
<evidence type="ECO:0000256" key="1">
    <source>
        <dbReference type="ARBA" id="ARBA00004123"/>
    </source>
</evidence>
<feature type="region of interest" description="Disordered" evidence="11">
    <location>
        <begin position="65"/>
        <end position="95"/>
    </location>
</feature>
<dbReference type="Gene3D" id="3.30.160.60">
    <property type="entry name" value="Classic Zinc Finger"/>
    <property type="match status" value="1"/>
</dbReference>
<keyword evidence="8" id="KW-0804">Transcription</keyword>
<evidence type="ECO:0000256" key="4">
    <source>
        <dbReference type="ARBA" id="ARBA00022833"/>
    </source>
</evidence>
<evidence type="ECO:0000256" key="8">
    <source>
        <dbReference type="ARBA" id="ARBA00023163"/>
    </source>
</evidence>
<feature type="compositionally biased region" description="Low complexity" evidence="11">
    <location>
        <begin position="249"/>
        <end position="266"/>
    </location>
</feature>
<name>A0A9P5PWN0_9AGAR</name>
<reference evidence="12" key="1">
    <citation type="submission" date="2020-11" db="EMBL/GenBank/DDBJ databases">
        <authorList>
            <consortium name="DOE Joint Genome Institute"/>
            <person name="Ahrendt S."/>
            <person name="Riley R."/>
            <person name="Andreopoulos W."/>
            <person name="Labutti K."/>
            <person name="Pangilinan J."/>
            <person name="Ruiz-Duenas F.J."/>
            <person name="Barrasa J.M."/>
            <person name="Sanchez-Garcia M."/>
            <person name="Camarero S."/>
            <person name="Miyauchi S."/>
            <person name="Serrano A."/>
            <person name="Linde D."/>
            <person name="Babiker R."/>
            <person name="Drula E."/>
            <person name="Ayuso-Fernandez I."/>
            <person name="Pacheco R."/>
            <person name="Padilla G."/>
            <person name="Ferreira P."/>
            <person name="Barriuso J."/>
            <person name="Kellner H."/>
            <person name="Castanera R."/>
            <person name="Alfaro M."/>
            <person name="Ramirez L."/>
            <person name="Pisabarro A.G."/>
            <person name="Kuo A."/>
            <person name="Tritt A."/>
            <person name="Lipzen A."/>
            <person name="He G."/>
            <person name="Yan M."/>
            <person name="Ng V."/>
            <person name="Cullen D."/>
            <person name="Martin F."/>
            <person name="Rosso M.-N."/>
            <person name="Henrissat B."/>
            <person name="Hibbett D."/>
            <person name="Martinez A.T."/>
            <person name="Grigoriev I.V."/>
        </authorList>
    </citation>
    <scope>NUCLEOTIDE SEQUENCE</scope>
    <source>
        <strain evidence="12">AH 40177</strain>
    </source>
</reference>
<keyword evidence="4" id="KW-0862">Zinc</keyword>
<feature type="compositionally biased region" description="Low complexity" evidence="11">
    <location>
        <begin position="65"/>
        <end position="82"/>
    </location>
</feature>
<comment type="subcellular location">
    <subcellularLocation>
        <location evidence="1 10">Nucleus</location>
    </subcellularLocation>
</comment>
<dbReference type="GO" id="GO:0003713">
    <property type="term" value="F:transcription coactivator activity"/>
    <property type="evidence" value="ECO:0007669"/>
    <property type="project" value="TreeGrafter"/>
</dbReference>
<protein>
    <recommendedName>
        <fullName evidence="10">SAGA-associated factor 11</fullName>
    </recommendedName>
</protein>
<comment type="similarity">
    <text evidence="10">Belongs to the SGF11 family.</text>
</comment>
<gene>
    <name evidence="12" type="ORF">BDP27DRAFT_1318291</name>
</gene>
<accession>A0A9P5PWN0</accession>
<organism evidence="12 13">
    <name type="scientific">Rhodocollybia butyracea</name>
    <dbReference type="NCBI Taxonomy" id="206335"/>
    <lineage>
        <taxon>Eukaryota</taxon>
        <taxon>Fungi</taxon>
        <taxon>Dikarya</taxon>
        <taxon>Basidiomycota</taxon>
        <taxon>Agaricomycotina</taxon>
        <taxon>Agaricomycetes</taxon>
        <taxon>Agaricomycetidae</taxon>
        <taxon>Agaricales</taxon>
        <taxon>Marasmiineae</taxon>
        <taxon>Omphalotaceae</taxon>
        <taxon>Rhodocollybia</taxon>
    </lineage>
</organism>
<evidence type="ECO:0000256" key="10">
    <source>
        <dbReference type="RuleBase" id="RU261113"/>
    </source>
</evidence>
<dbReference type="EMBL" id="JADNRY010000016">
    <property type="protein sequence ID" value="KAF9073866.1"/>
    <property type="molecule type" value="Genomic_DNA"/>
</dbReference>
<evidence type="ECO:0000256" key="7">
    <source>
        <dbReference type="ARBA" id="ARBA00023159"/>
    </source>
</evidence>
<evidence type="ECO:0000313" key="12">
    <source>
        <dbReference type="EMBL" id="KAF9073866.1"/>
    </source>
</evidence>
<keyword evidence="9" id="KW-0539">Nucleus</keyword>
<feature type="compositionally biased region" description="Polar residues" evidence="11">
    <location>
        <begin position="297"/>
        <end position="307"/>
    </location>
</feature>
<dbReference type="GO" id="GO:0071819">
    <property type="term" value="C:DUBm complex"/>
    <property type="evidence" value="ECO:0007669"/>
    <property type="project" value="TreeGrafter"/>
</dbReference>
<dbReference type="OrthoDB" id="21557at2759"/>
<dbReference type="AlphaFoldDB" id="A0A9P5PWN0"/>
<dbReference type="InterPro" id="IPR013246">
    <property type="entry name" value="SAGA_su_Sgf11"/>
</dbReference>
<evidence type="ECO:0000313" key="13">
    <source>
        <dbReference type="Proteomes" id="UP000772434"/>
    </source>
</evidence>
<feature type="compositionally biased region" description="Basic and acidic residues" evidence="11">
    <location>
        <begin position="176"/>
        <end position="185"/>
    </location>
</feature>
<dbReference type="Pfam" id="PF08209">
    <property type="entry name" value="Sgf11"/>
    <property type="match status" value="1"/>
</dbReference>
<keyword evidence="2" id="KW-0479">Metal-binding</keyword>
<evidence type="ECO:0000256" key="6">
    <source>
        <dbReference type="ARBA" id="ARBA00023015"/>
    </source>
</evidence>
<dbReference type="PANTHER" id="PTHR46367">
    <property type="entry name" value="ATAXIN-7-LIKE PROTEIN 3"/>
    <property type="match status" value="1"/>
</dbReference>
<evidence type="ECO:0000256" key="3">
    <source>
        <dbReference type="ARBA" id="ARBA00022771"/>
    </source>
</evidence>
<keyword evidence="6" id="KW-0805">Transcription regulation</keyword>
<keyword evidence="7 10" id="KW-0010">Activator</keyword>
<dbReference type="GO" id="GO:0008270">
    <property type="term" value="F:zinc ion binding"/>
    <property type="evidence" value="ECO:0007669"/>
    <property type="project" value="UniProtKB-KW"/>
</dbReference>
<keyword evidence="5" id="KW-0156">Chromatin regulator</keyword>
<evidence type="ECO:0000256" key="9">
    <source>
        <dbReference type="ARBA" id="ARBA00023242"/>
    </source>
</evidence>
<keyword evidence="13" id="KW-1185">Reference proteome</keyword>
<feature type="compositionally biased region" description="Polar residues" evidence="11">
    <location>
        <begin position="219"/>
        <end position="233"/>
    </location>
</feature>
<dbReference type="Proteomes" id="UP000772434">
    <property type="component" value="Unassembled WGS sequence"/>
</dbReference>
<dbReference type="PANTHER" id="PTHR46367:SF1">
    <property type="entry name" value="ATAXIN-7-LIKE PROTEIN 3"/>
    <property type="match status" value="1"/>
</dbReference>
<feature type="compositionally biased region" description="Polar residues" evidence="11">
    <location>
        <begin position="139"/>
        <end position="153"/>
    </location>
</feature>